<dbReference type="PANTHER" id="PTHR12365">
    <property type="entry name" value="SPROUTY"/>
    <property type="match status" value="1"/>
</dbReference>
<evidence type="ECO:0008006" key="4">
    <source>
        <dbReference type="Google" id="ProtNLM"/>
    </source>
</evidence>
<comment type="caution">
    <text evidence="2">The sequence shown here is derived from an EMBL/GenBank/DDBJ whole genome shotgun (WGS) entry which is preliminary data.</text>
</comment>
<dbReference type="PROSITE" id="PS51227">
    <property type="entry name" value="SPR"/>
    <property type="match status" value="1"/>
</dbReference>
<dbReference type="GO" id="GO:0016020">
    <property type="term" value="C:membrane"/>
    <property type="evidence" value="ECO:0007669"/>
    <property type="project" value="InterPro"/>
</dbReference>
<dbReference type="Pfam" id="PF05210">
    <property type="entry name" value="Sprouty"/>
    <property type="match status" value="1"/>
</dbReference>
<dbReference type="GO" id="GO:0040037">
    <property type="term" value="P:negative regulation of fibroblast growth factor receptor signaling pathway"/>
    <property type="evidence" value="ECO:0007669"/>
    <property type="project" value="TreeGrafter"/>
</dbReference>
<dbReference type="AlphaFoldDB" id="A0AA88Y810"/>
<dbReference type="InterPro" id="IPR051192">
    <property type="entry name" value="Sprouty_domain"/>
</dbReference>
<evidence type="ECO:0000313" key="3">
    <source>
        <dbReference type="Proteomes" id="UP001186944"/>
    </source>
</evidence>
<keyword evidence="3" id="KW-1185">Reference proteome</keyword>
<dbReference type="EMBL" id="VSWD01000006">
    <property type="protein sequence ID" value="KAK3099617.1"/>
    <property type="molecule type" value="Genomic_DNA"/>
</dbReference>
<dbReference type="GO" id="GO:0048513">
    <property type="term" value="P:animal organ development"/>
    <property type="evidence" value="ECO:0007669"/>
    <property type="project" value="TreeGrafter"/>
</dbReference>
<dbReference type="GO" id="GO:0005829">
    <property type="term" value="C:cytosol"/>
    <property type="evidence" value="ECO:0007669"/>
    <property type="project" value="TreeGrafter"/>
</dbReference>
<dbReference type="PANTHER" id="PTHR12365:SF7">
    <property type="entry name" value="PROTEIN SPROUTY"/>
    <property type="match status" value="1"/>
</dbReference>
<name>A0AA88Y810_PINIB</name>
<sequence length="279" mass="30284">MRSSRNSGTRQLPPPDAGIERVITLDQIRPHPRIQNEYVDGPKVPVHGSLKPHIPGGSLSTTTSHRVALPVRANTVPHTVSSVRALNPNFGLITPISTQPTPLTTPLKKDLVEPAVTENDDEIICSKCGKCKCGSCTEPQALPSKWLCGDSCQVSPEAAIETCTCFCCVKGLFYHWGKDEQEGDSLCYMDPCACLGKPHCCKRWTCMGCMALCLPCLCCYWPARGALKACTLCYNKCRKKGCQCAKSNKPSKKISDFKSKNGSNSQCRGLLIESDSSSA</sequence>
<evidence type="ECO:0000313" key="2">
    <source>
        <dbReference type="EMBL" id="KAK3099617.1"/>
    </source>
</evidence>
<dbReference type="GO" id="GO:0046580">
    <property type="term" value="P:negative regulation of Ras protein signal transduction"/>
    <property type="evidence" value="ECO:0007669"/>
    <property type="project" value="TreeGrafter"/>
</dbReference>
<reference evidence="2" key="1">
    <citation type="submission" date="2019-08" db="EMBL/GenBank/DDBJ databases">
        <title>The improved chromosome-level genome for the pearl oyster Pinctada fucata martensii using PacBio sequencing and Hi-C.</title>
        <authorList>
            <person name="Zheng Z."/>
        </authorList>
    </citation>
    <scope>NUCLEOTIDE SEQUENCE</scope>
    <source>
        <strain evidence="2">ZZ-2019</strain>
        <tissue evidence="2">Adductor muscle</tissue>
    </source>
</reference>
<organism evidence="2 3">
    <name type="scientific">Pinctada imbricata</name>
    <name type="common">Atlantic pearl-oyster</name>
    <name type="synonym">Pinctada martensii</name>
    <dbReference type="NCBI Taxonomy" id="66713"/>
    <lineage>
        <taxon>Eukaryota</taxon>
        <taxon>Metazoa</taxon>
        <taxon>Spiralia</taxon>
        <taxon>Lophotrochozoa</taxon>
        <taxon>Mollusca</taxon>
        <taxon>Bivalvia</taxon>
        <taxon>Autobranchia</taxon>
        <taxon>Pteriomorphia</taxon>
        <taxon>Pterioida</taxon>
        <taxon>Pterioidea</taxon>
        <taxon>Pteriidae</taxon>
        <taxon>Pinctada</taxon>
    </lineage>
</organism>
<accession>A0AA88Y810</accession>
<comment type="similarity">
    <text evidence="1">Belongs to the sprouty family.</text>
</comment>
<evidence type="ECO:0000256" key="1">
    <source>
        <dbReference type="ARBA" id="ARBA00010964"/>
    </source>
</evidence>
<proteinExistence type="inferred from homology"/>
<gene>
    <name evidence="2" type="ORF">FSP39_007086</name>
</gene>
<protein>
    <recommendedName>
        <fullName evidence="4">Sprouty</fullName>
    </recommendedName>
</protein>
<dbReference type="InterPro" id="IPR007875">
    <property type="entry name" value="Sprouty"/>
</dbReference>
<dbReference type="Proteomes" id="UP001186944">
    <property type="component" value="Unassembled WGS sequence"/>
</dbReference>